<comment type="caution">
    <text evidence="1">The sequence shown here is derived from an EMBL/GenBank/DDBJ whole genome shotgun (WGS) entry which is preliminary data.</text>
</comment>
<reference evidence="1" key="1">
    <citation type="submission" date="2021-06" db="EMBL/GenBank/DDBJ databases">
        <authorList>
            <person name="Kallberg Y."/>
            <person name="Tangrot J."/>
            <person name="Rosling A."/>
        </authorList>
    </citation>
    <scope>NUCLEOTIDE SEQUENCE</scope>
    <source>
        <strain evidence="1">MT106</strain>
    </source>
</reference>
<accession>A0A9N8WNC8</accession>
<gene>
    <name evidence="1" type="ORF">AGERDE_LOCUS3972</name>
</gene>
<dbReference type="AlphaFoldDB" id="A0A9N8WNC8"/>
<evidence type="ECO:0000313" key="1">
    <source>
        <dbReference type="EMBL" id="CAG8495452.1"/>
    </source>
</evidence>
<keyword evidence="2" id="KW-1185">Reference proteome</keyword>
<name>A0A9N8WNC8_9GLOM</name>
<dbReference type="Proteomes" id="UP000789831">
    <property type="component" value="Unassembled WGS sequence"/>
</dbReference>
<organism evidence="1 2">
    <name type="scientific">Ambispora gerdemannii</name>
    <dbReference type="NCBI Taxonomy" id="144530"/>
    <lineage>
        <taxon>Eukaryota</taxon>
        <taxon>Fungi</taxon>
        <taxon>Fungi incertae sedis</taxon>
        <taxon>Mucoromycota</taxon>
        <taxon>Glomeromycotina</taxon>
        <taxon>Glomeromycetes</taxon>
        <taxon>Archaeosporales</taxon>
        <taxon>Ambisporaceae</taxon>
        <taxon>Ambispora</taxon>
    </lineage>
</organism>
<sequence>MIGMLKVQFSPIPSEKLDGTTKELDWTVLQVTKLHKLSMDFASHDSRGLVLLFYLYHVENSDGHAF</sequence>
<evidence type="ECO:0000313" key="2">
    <source>
        <dbReference type="Proteomes" id="UP000789831"/>
    </source>
</evidence>
<dbReference type="EMBL" id="CAJVPL010000425">
    <property type="protein sequence ID" value="CAG8495452.1"/>
    <property type="molecule type" value="Genomic_DNA"/>
</dbReference>
<proteinExistence type="predicted"/>
<protein>
    <submittedName>
        <fullName evidence="1">13605_t:CDS:1</fullName>
    </submittedName>
</protein>